<keyword evidence="5" id="KW-0472">Membrane</keyword>
<dbReference type="Gene3D" id="3.30.450.20">
    <property type="entry name" value="PAS domain"/>
    <property type="match status" value="1"/>
</dbReference>
<dbReference type="SMART" id="SM00283">
    <property type="entry name" value="MA"/>
    <property type="match status" value="1"/>
</dbReference>
<name>A0A8J7FAB3_9GAMM</name>
<evidence type="ECO:0000256" key="4">
    <source>
        <dbReference type="PROSITE-ProRule" id="PRU00284"/>
    </source>
</evidence>
<dbReference type="CDD" id="cd11386">
    <property type="entry name" value="MCP_signal"/>
    <property type="match status" value="1"/>
</dbReference>
<dbReference type="InterPro" id="IPR004090">
    <property type="entry name" value="Chemotax_Me-accpt_rcpt"/>
</dbReference>
<dbReference type="PRINTS" id="PR00260">
    <property type="entry name" value="CHEMTRNSDUCR"/>
</dbReference>
<dbReference type="FunFam" id="1.10.287.950:FF:000001">
    <property type="entry name" value="Methyl-accepting chemotaxis sensory transducer"/>
    <property type="match status" value="1"/>
</dbReference>
<protein>
    <submittedName>
        <fullName evidence="8">Methyl-accepting chemotaxis protein</fullName>
    </submittedName>
</protein>
<dbReference type="AlphaFoldDB" id="A0A8J7FAB3"/>
<evidence type="ECO:0000259" key="7">
    <source>
        <dbReference type="PROSITE" id="PS50112"/>
    </source>
</evidence>
<dbReference type="PROSITE" id="PS50112">
    <property type="entry name" value="PAS"/>
    <property type="match status" value="1"/>
</dbReference>
<evidence type="ECO:0000313" key="9">
    <source>
        <dbReference type="Proteomes" id="UP000640333"/>
    </source>
</evidence>
<evidence type="ECO:0000256" key="5">
    <source>
        <dbReference type="SAM" id="Phobius"/>
    </source>
</evidence>
<evidence type="ECO:0000256" key="1">
    <source>
        <dbReference type="ARBA" id="ARBA00004370"/>
    </source>
</evidence>
<dbReference type="InterPro" id="IPR035965">
    <property type="entry name" value="PAS-like_dom_sf"/>
</dbReference>
<dbReference type="PANTHER" id="PTHR32089:SF112">
    <property type="entry name" value="LYSOZYME-LIKE PROTEIN-RELATED"/>
    <property type="match status" value="1"/>
</dbReference>
<dbReference type="InterPro" id="IPR013655">
    <property type="entry name" value="PAS_fold_3"/>
</dbReference>
<keyword evidence="2 4" id="KW-0807">Transducer</keyword>
<organism evidence="8 9">
    <name type="scientific">Pontibacterium sinense</name>
    <dbReference type="NCBI Taxonomy" id="2781979"/>
    <lineage>
        <taxon>Bacteria</taxon>
        <taxon>Pseudomonadati</taxon>
        <taxon>Pseudomonadota</taxon>
        <taxon>Gammaproteobacteria</taxon>
        <taxon>Oceanospirillales</taxon>
        <taxon>Oceanospirillaceae</taxon>
        <taxon>Pontibacterium</taxon>
    </lineage>
</organism>
<evidence type="ECO:0000313" key="8">
    <source>
        <dbReference type="EMBL" id="MBE9396337.1"/>
    </source>
</evidence>
<keyword evidence="9" id="KW-1185">Reference proteome</keyword>
<sequence length="519" mass="56413">MKVQTSSQNEVLVPENVQLISTTDLKGKILYANDAFCSVSGFSLEELKNKPHNIVRHADMPKEAFGNLWDSLKQDHAWRGIVKNRCANGDHYWVDAYVTPLYEKGVKVGYQSVRTRPSDAQKKKAESIYGLITQGKLNRLLSQSKINSSALLISSGLVAVGSMASYLLSAPLASAVVTALTGISVALVWSWRTRKITVLKSTAKNISSNSLIKLIYCDSSDELGDIQLAMTMQDARNRTVLGRLADINQTIRSAVGLTDNAIKNTDSGLSRQDNETDQVASAVGQMASATEEIAVNTQQTSQVSQNACSVTEDGRSALQEVIRNTEALAKQVKLAAITSKELQSQADEIGNVLSVINDIADQTNLLALNAAIEAARAGEHGRGFAVVSDEVRTLAVRTQNSTQEIKAVIEHVQSAVNKNVHIMQESEEETVNVLQATQKTDDAFVNVQSMMAEVSDRCAQIATASEEQTAVVSDIHQNIGSIRDLAGENREASRQTSEASHELHQLMDQLESMVQAFEK</sequence>
<dbReference type="Pfam" id="PF00015">
    <property type="entry name" value="MCPsignal"/>
    <property type="match status" value="1"/>
</dbReference>
<dbReference type="PANTHER" id="PTHR32089">
    <property type="entry name" value="METHYL-ACCEPTING CHEMOTAXIS PROTEIN MCPB"/>
    <property type="match status" value="1"/>
</dbReference>
<feature type="transmembrane region" description="Helical" evidence="5">
    <location>
        <begin position="172"/>
        <end position="191"/>
    </location>
</feature>
<feature type="domain" description="PAS" evidence="7">
    <location>
        <begin position="20"/>
        <end position="50"/>
    </location>
</feature>
<dbReference type="SUPFAM" id="SSF55785">
    <property type="entry name" value="PYP-like sensor domain (PAS domain)"/>
    <property type="match status" value="1"/>
</dbReference>
<feature type="transmembrane region" description="Helical" evidence="5">
    <location>
        <begin position="146"/>
        <end position="166"/>
    </location>
</feature>
<dbReference type="EMBL" id="JADEYS010000002">
    <property type="protein sequence ID" value="MBE9396337.1"/>
    <property type="molecule type" value="Genomic_DNA"/>
</dbReference>
<reference evidence="8" key="1">
    <citation type="submission" date="2020-10" db="EMBL/GenBank/DDBJ databases">
        <title>Bacterium isolated from coastal waters sediment.</title>
        <authorList>
            <person name="Chen R.-J."/>
            <person name="Lu D.-C."/>
            <person name="Zhu K.-L."/>
            <person name="Du Z.-J."/>
        </authorList>
    </citation>
    <scope>NUCLEOTIDE SEQUENCE</scope>
    <source>
        <strain evidence="8">N1Y112</strain>
    </source>
</reference>
<accession>A0A8J7FAB3</accession>
<gene>
    <name evidence="8" type="ORF">IOQ59_03585</name>
</gene>
<keyword evidence="5" id="KW-0812">Transmembrane</keyword>
<dbReference type="NCBIfam" id="TIGR00229">
    <property type="entry name" value="sensory_box"/>
    <property type="match status" value="1"/>
</dbReference>
<dbReference type="SUPFAM" id="SSF58104">
    <property type="entry name" value="Methyl-accepting chemotaxis protein (MCP) signaling domain"/>
    <property type="match status" value="1"/>
</dbReference>
<dbReference type="RefSeq" id="WP_193951881.1">
    <property type="nucleotide sequence ID" value="NZ_JADEYS010000002.1"/>
</dbReference>
<keyword evidence="5" id="KW-1133">Transmembrane helix</keyword>
<dbReference type="CDD" id="cd00130">
    <property type="entry name" value="PAS"/>
    <property type="match status" value="1"/>
</dbReference>
<proteinExistence type="inferred from homology"/>
<dbReference type="PROSITE" id="PS50111">
    <property type="entry name" value="CHEMOTAXIS_TRANSDUC_2"/>
    <property type="match status" value="1"/>
</dbReference>
<dbReference type="GO" id="GO:0004888">
    <property type="term" value="F:transmembrane signaling receptor activity"/>
    <property type="evidence" value="ECO:0007669"/>
    <property type="project" value="InterPro"/>
</dbReference>
<dbReference type="InterPro" id="IPR004089">
    <property type="entry name" value="MCPsignal_dom"/>
</dbReference>
<comment type="caution">
    <text evidence="8">The sequence shown here is derived from an EMBL/GenBank/DDBJ whole genome shotgun (WGS) entry which is preliminary data.</text>
</comment>
<feature type="domain" description="Methyl-accepting transducer" evidence="6">
    <location>
        <begin position="247"/>
        <end position="483"/>
    </location>
</feature>
<dbReference type="Proteomes" id="UP000640333">
    <property type="component" value="Unassembled WGS sequence"/>
</dbReference>
<dbReference type="InterPro" id="IPR000014">
    <property type="entry name" value="PAS"/>
</dbReference>
<dbReference type="GO" id="GO:0006935">
    <property type="term" value="P:chemotaxis"/>
    <property type="evidence" value="ECO:0007669"/>
    <property type="project" value="InterPro"/>
</dbReference>
<comment type="subcellular location">
    <subcellularLocation>
        <location evidence="1">Membrane</location>
    </subcellularLocation>
</comment>
<dbReference type="GO" id="GO:0016020">
    <property type="term" value="C:membrane"/>
    <property type="evidence" value="ECO:0007669"/>
    <property type="project" value="UniProtKB-SubCell"/>
</dbReference>
<dbReference type="Pfam" id="PF08447">
    <property type="entry name" value="PAS_3"/>
    <property type="match status" value="1"/>
</dbReference>
<dbReference type="Gene3D" id="1.10.287.950">
    <property type="entry name" value="Methyl-accepting chemotaxis protein"/>
    <property type="match status" value="1"/>
</dbReference>
<evidence type="ECO:0000256" key="3">
    <source>
        <dbReference type="ARBA" id="ARBA00029447"/>
    </source>
</evidence>
<comment type="similarity">
    <text evidence="3">Belongs to the methyl-accepting chemotaxis (MCP) protein family.</text>
</comment>
<evidence type="ECO:0000259" key="6">
    <source>
        <dbReference type="PROSITE" id="PS50111"/>
    </source>
</evidence>
<evidence type="ECO:0000256" key="2">
    <source>
        <dbReference type="ARBA" id="ARBA00023224"/>
    </source>
</evidence>
<dbReference type="GO" id="GO:0007165">
    <property type="term" value="P:signal transduction"/>
    <property type="evidence" value="ECO:0007669"/>
    <property type="project" value="UniProtKB-KW"/>
</dbReference>